<evidence type="ECO:0000313" key="6">
    <source>
        <dbReference type="EMBL" id="KAK9944522.1"/>
    </source>
</evidence>
<dbReference type="GO" id="GO:0006637">
    <property type="term" value="P:acyl-CoA metabolic process"/>
    <property type="evidence" value="ECO:0007669"/>
    <property type="project" value="TreeGrafter"/>
</dbReference>
<dbReference type="CDD" id="cd03442">
    <property type="entry name" value="BFIT_BACH"/>
    <property type="match status" value="2"/>
</dbReference>
<gene>
    <name evidence="6" type="ORF">M0R45_010084</name>
</gene>
<sequence>MASNSSPSNSNTTIPVVATLPVYEIPPLAQDGSHCLTRKPISLWPGMFHSPVTQALWEARSQMFERLFLDPPIDAPPQSELLDKTPSQSRTTILYNFSTDFILREQYRDPWNEVRIGKLLEDLDALAGTISVKHCYDVDTTTRPLLLVTASVDKIVLKKPISVDIDLKIVGAVIWVGRSSIEIHLEVTQSTKESCDNSDSLALSANFIFVARDSKTGKAAPVNRLSPETEREQLLFKEAEARNSLKKRTRGGQKREFENGEINRLETLLAEGRIFCDMPALADRDSILLRDTRLENSLICQPQQRNIHGRIFGGFLMHRAFELAFSTAYTFAGLVPCFLEVDHVDFLRPVDVGDFLRFLSCVLYTEVNPDHPLITIEVVAHVTRPELRSSEVSNTFYFTFTVRPEAKAMKNGFRIRNVVPATEEEARRILERKDAQALLSTAVVSK</sequence>
<dbReference type="PANTHER" id="PTHR12655">
    <property type="entry name" value="ACYL-COA THIOESTERASE"/>
    <property type="match status" value="1"/>
</dbReference>
<dbReference type="FunFam" id="3.10.129.10:FF:000023">
    <property type="entry name" value="Acyl-coenzyme A thioesterase 9, mitochondrial"/>
    <property type="match status" value="1"/>
</dbReference>
<dbReference type="AlphaFoldDB" id="A0AAW1Y9U9"/>
<dbReference type="Proteomes" id="UP001457282">
    <property type="component" value="Unassembled WGS sequence"/>
</dbReference>
<feature type="domain" description="HotDog ACOT-type" evidence="5">
    <location>
        <begin position="93"/>
        <end position="215"/>
    </location>
</feature>
<dbReference type="SUPFAM" id="SSF54637">
    <property type="entry name" value="Thioesterase/thiol ester dehydrase-isomerase"/>
    <property type="match status" value="2"/>
</dbReference>
<evidence type="ECO:0000259" key="5">
    <source>
        <dbReference type="PROSITE" id="PS51770"/>
    </source>
</evidence>
<evidence type="ECO:0000256" key="2">
    <source>
        <dbReference type="ARBA" id="ARBA00022737"/>
    </source>
</evidence>
<keyword evidence="3" id="KW-0378">Hydrolase</keyword>
<keyword evidence="4" id="KW-0809">Transit peptide</keyword>
<comment type="caution">
    <text evidence="6">The sequence shown here is derived from an EMBL/GenBank/DDBJ whole genome shotgun (WGS) entry which is preliminary data.</text>
</comment>
<reference evidence="6 7" key="1">
    <citation type="journal article" date="2023" name="G3 (Bethesda)">
        <title>A chromosome-length genome assembly and annotation of blackberry (Rubus argutus, cv. 'Hillquist').</title>
        <authorList>
            <person name="Bruna T."/>
            <person name="Aryal R."/>
            <person name="Dudchenko O."/>
            <person name="Sargent D.J."/>
            <person name="Mead D."/>
            <person name="Buti M."/>
            <person name="Cavallini A."/>
            <person name="Hytonen T."/>
            <person name="Andres J."/>
            <person name="Pham M."/>
            <person name="Weisz D."/>
            <person name="Mascagni F."/>
            <person name="Usai G."/>
            <person name="Natali L."/>
            <person name="Bassil N."/>
            <person name="Fernandez G.E."/>
            <person name="Lomsadze A."/>
            <person name="Armour M."/>
            <person name="Olukolu B."/>
            <person name="Poorten T."/>
            <person name="Britton C."/>
            <person name="Davik J."/>
            <person name="Ashrafi H."/>
            <person name="Aiden E.L."/>
            <person name="Borodovsky M."/>
            <person name="Worthington M."/>
        </authorList>
    </citation>
    <scope>NUCLEOTIDE SEQUENCE [LARGE SCALE GENOMIC DNA]</scope>
    <source>
        <strain evidence="6">PI 553951</strain>
    </source>
</reference>
<evidence type="ECO:0000313" key="7">
    <source>
        <dbReference type="Proteomes" id="UP001457282"/>
    </source>
</evidence>
<keyword evidence="7" id="KW-1185">Reference proteome</keyword>
<evidence type="ECO:0000256" key="1">
    <source>
        <dbReference type="ARBA" id="ARBA00010458"/>
    </source>
</evidence>
<dbReference type="Gene3D" id="3.10.129.10">
    <property type="entry name" value="Hotdog Thioesterase"/>
    <property type="match status" value="2"/>
</dbReference>
<proteinExistence type="inferred from homology"/>
<evidence type="ECO:0000256" key="4">
    <source>
        <dbReference type="ARBA" id="ARBA00022946"/>
    </source>
</evidence>
<comment type="similarity">
    <text evidence="1">Belongs to the acyl coenzyme A hydrolase family.</text>
</comment>
<accession>A0AAW1Y9U9</accession>
<keyword evidence="2" id="KW-0677">Repeat</keyword>
<name>A0AAW1Y9U9_RUBAR</name>
<evidence type="ECO:0000256" key="3">
    <source>
        <dbReference type="ARBA" id="ARBA00022801"/>
    </source>
</evidence>
<protein>
    <recommendedName>
        <fullName evidence="5">HotDog ACOT-type domain-containing protein</fullName>
    </recommendedName>
</protein>
<dbReference type="InterPro" id="IPR033120">
    <property type="entry name" value="HOTDOG_ACOT"/>
</dbReference>
<dbReference type="EMBL" id="JBEDUW010000002">
    <property type="protein sequence ID" value="KAK9944522.1"/>
    <property type="molecule type" value="Genomic_DNA"/>
</dbReference>
<dbReference type="FunFam" id="3.10.129.10:FF:000031">
    <property type="entry name" value="Acyl-coenzyme A thioesterase 9, mitochondrial"/>
    <property type="match status" value="1"/>
</dbReference>
<feature type="domain" description="HotDog ACOT-type" evidence="5">
    <location>
        <begin position="290"/>
        <end position="406"/>
    </location>
</feature>
<organism evidence="6 7">
    <name type="scientific">Rubus argutus</name>
    <name type="common">Southern blackberry</name>
    <dbReference type="NCBI Taxonomy" id="59490"/>
    <lineage>
        <taxon>Eukaryota</taxon>
        <taxon>Viridiplantae</taxon>
        <taxon>Streptophyta</taxon>
        <taxon>Embryophyta</taxon>
        <taxon>Tracheophyta</taxon>
        <taxon>Spermatophyta</taxon>
        <taxon>Magnoliopsida</taxon>
        <taxon>eudicotyledons</taxon>
        <taxon>Gunneridae</taxon>
        <taxon>Pentapetalae</taxon>
        <taxon>rosids</taxon>
        <taxon>fabids</taxon>
        <taxon>Rosales</taxon>
        <taxon>Rosaceae</taxon>
        <taxon>Rosoideae</taxon>
        <taxon>Rosoideae incertae sedis</taxon>
        <taxon>Rubus</taxon>
    </lineage>
</organism>
<dbReference type="PROSITE" id="PS51770">
    <property type="entry name" value="HOTDOG_ACOT"/>
    <property type="match status" value="2"/>
</dbReference>
<dbReference type="GO" id="GO:0047617">
    <property type="term" value="F:fatty acyl-CoA hydrolase activity"/>
    <property type="evidence" value="ECO:0007669"/>
    <property type="project" value="TreeGrafter"/>
</dbReference>
<dbReference type="PANTHER" id="PTHR12655:SF0">
    <property type="entry name" value="ACYL-COENZYME A THIOESTERASE 9, MITOCHONDRIAL"/>
    <property type="match status" value="1"/>
</dbReference>
<dbReference type="InterPro" id="IPR029069">
    <property type="entry name" value="HotDog_dom_sf"/>
</dbReference>